<proteinExistence type="inferred from homology"/>
<organism evidence="12 13">
    <name type="scientific">Monoraphidium neglectum</name>
    <dbReference type="NCBI Taxonomy" id="145388"/>
    <lineage>
        <taxon>Eukaryota</taxon>
        <taxon>Viridiplantae</taxon>
        <taxon>Chlorophyta</taxon>
        <taxon>core chlorophytes</taxon>
        <taxon>Chlorophyceae</taxon>
        <taxon>CS clade</taxon>
        <taxon>Sphaeropleales</taxon>
        <taxon>Selenastraceae</taxon>
        <taxon>Monoraphidium</taxon>
    </lineage>
</organism>
<keyword evidence="8 10" id="KW-1133">Transmembrane helix</keyword>
<dbReference type="GO" id="GO:0042281">
    <property type="term" value="F:dolichyl pyrophosphate Man9GlcNAc2 alpha-1,3-glucosyltransferase activity"/>
    <property type="evidence" value="ECO:0007669"/>
    <property type="project" value="TreeGrafter"/>
</dbReference>
<dbReference type="Pfam" id="PF03155">
    <property type="entry name" value="Alg6_Alg8"/>
    <property type="match status" value="1"/>
</dbReference>
<dbReference type="UniPathway" id="UPA00378"/>
<evidence type="ECO:0000256" key="2">
    <source>
        <dbReference type="ARBA" id="ARBA00004922"/>
    </source>
</evidence>
<evidence type="ECO:0000313" key="12">
    <source>
        <dbReference type="EMBL" id="KIZ02847.1"/>
    </source>
</evidence>
<keyword evidence="13" id="KW-1185">Reference proteome</keyword>
<dbReference type="OrthoDB" id="4983at2759"/>
<dbReference type="PANTHER" id="PTHR12413">
    <property type="entry name" value="DOLICHYL GLYCOSYLTRANSFERASE"/>
    <property type="match status" value="1"/>
</dbReference>
<evidence type="ECO:0000256" key="1">
    <source>
        <dbReference type="ARBA" id="ARBA00004477"/>
    </source>
</evidence>
<sequence>MGDAGSSRTGQRGPGALVLLSACGVLLRLLVGLSPYSGAGDAPKFGDYEAQRHWMEITTNTPPRSWYQDGPHNNASYWPLDYPPLSGYQSWIHGKMVAAFEPEAVALGSSRGYETPSSKSLLRWTVVLSDVLTFFPAALLSARLLRPAAGAARAAGAGAGAGASAELFALAALLLQPAHVLTDHGHFQYNCISLGLALGGAVAIAAHGRRVLGSVLFCAALSHKQMSLAYAPAFFAHLLGSSLQAPGLPRQVSAVAVLGVTVIASFGVMWAPYLTSLDSLMEVVSRIFPVRRGLYEDYLPNWWCATSVAIKWKDLASNTALVRACAGLALLACAPSMVQQVLAPSPQGLLLAMVNSGFGFFMFGYQVHEKSILLPLMPITALAAWEPDAAIWGPVVAAFSMYPLLERDGLALPYAGAIAMYLAVMGKLRDAAFSGSGTPQRAAGWLAAAGQGAIWGGGAAALALHAARALLPPPERLPWLWDRAFISLAFVYVVAGMCYFNWRQWAQPASGGIVSATPNGVAPRGAAGSAAAAAALGRRGGPVGIGSGGGASPQAAATGKIKST</sequence>
<keyword evidence="4 10" id="KW-0328">Glycosyltransferase</keyword>
<keyword evidence="6 10" id="KW-0812">Transmembrane</keyword>
<dbReference type="PANTHER" id="PTHR12413:SF1">
    <property type="entry name" value="DOLICHYL PYROPHOSPHATE MAN9GLCNAC2 ALPHA-1,3-GLUCOSYLTRANSFERASE"/>
    <property type="match status" value="1"/>
</dbReference>
<feature type="transmembrane region" description="Helical" evidence="10">
    <location>
        <begin position="320"/>
        <end position="342"/>
    </location>
</feature>
<comment type="subcellular location">
    <subcellularLocation>
        <location evidence="1 10">Endoplasmic reticulum membrane</location>
        <topology evidence="1 10">Multi-pass membrane protein</topology>
    </subcellularLocation>
</comment>
<dbReference type="Proteomes" id="UP000054498">
    <property type="component" value="Unassembled WGS sequence"/>
</dbReference>
<dbReference type="EC" id="2.4.1.-" evidence="10"/>
<evidence type="ECO:0000313" key="13">
    <source>
        <dbReference type="Proteomes" id="UP000054498"/>
    </source>
</evidence>
<evidence type="ECO:0000256" key="11">
    <source>
        <dbReference type="SAM" id="MobiDB-lite"/>
    </source>
</evidence>
<gene>
    <name evidence="12" type="ORF">MNEG_5112</name>
</gene>
<feature type="region of interest" description="Disordered" evidence="11">
    <location>
        <begin position="544"/>
        <end position="564"/>
    </location>
</feature>
<evidence type="ECO:0000256" key="5">
    <source>
        <dbReference type="ARBA" id="ARBA00022679"/>
    </source>
</evidence>
<feature type="transmembrane region" description="Helical" evidence="10">
    <location>
        <begin position="442"/>
        <end position="464"/>
    </location>
</feature>
<feature type="transmembrane region" description="Helical" evidence="10">
    <location>
        <begin position="16"/>
        <end position="36"/>
    </location>
</feature>
<feature type="compositionally biased region" description="Low complexity" evidence="11">
    <location>
        <begin position="552"/>
        <end position="564"/>
    </location>
</feature>
<evidence type="ECO:0000256" key="7">
    <source>
        <dbReference type="ARBA" id="ARBA00022824"/>
    </source>
</evidence>
<dbReference type="InterPro" id="IPR004856">
    <property type="entry name" value="Glyco_trans_ALG6/ALG8"/>
</dbReference>
<dbReference type="GO" id="GO:0005789">
    <property type="term" value="C:endoplasmic reticulum membrane"/>
    <property type="evidence" value="ECO:0007669"/>
    <property type="project" value="UniProtKB-SubCell"/>
</dbReference>
<dbReference type="STRING" id="145388.A0A0D2MQZ5"/>
<comment type="pathway">
    <text evidence="2 10">Protein modification; protein glycosylation.</text>
</comment>
<evidence type="ECO:0000256" key="8">
    <source>
        <dbReference type="ARBA" id="ARBA00022989"/>
    </source>
</evidence>
<evidence type="ECO:0000256" key="3">
    <source>
        <dbReference type="ARBA" id="ARBA00008715"/>
    </source>
</evidence>
<evidence type="ECO:0000256" key="9">
    <source>
        <dbReference type="ARBA" id="ARBA00023136"/>
    </source>
</evidence>
<reference evidence="12 13" key="1">
    <citation type="journal article" date="2013" name="BMC Genomics">
        <title>Reconstruction of the lipid metabolism for the microalga Monoraphidium neglectum from its genome sequence reveals characteristics suitable for biofuel production.</title>
        <authorList>
            <person name="Bogen C."/>
            <person name="Al-Dilaimi A."/>
            <person name="Albersmeier A."/>
            <person name="Wichmann J."/>
            <person name="Grundmann M."/>
            <person name="Rupp O."/>
            <person name="Lauersen K.J."/>
            <person name="Blifernez-Klassen O."/>
            <person name="Kalinowski J."/>
            <person name="Goesmann A."/>
            <person name="Mussgnug J.H."/>
            <person name="Kruse O."/>
        </authorList>
    </citation>
    <scope>NUCLEOTIDE SEQUENCE [LARGE SCALE GENOMIC DNA]</scope>
    <source>
        <strain evidence="12 13">SAG 48.87</strain>
    </source>
</reference>
<feature type="transmembrane region" description="Helical" evidence="10">
    <location>
        <begin position="411"/>
        <end position="430"/>
    </location>
</feature>
<keyword evidence="7 10" id="KW-0256">Endoplasmic reticulum</keyword>
<dbReference type="GeneID" id="25737989"/>
<feature type="transmembrane region" description="Helical" evidence="10">
    <location>
        <begin position="484"/>
        <end position="502"/>
    </location>
</feature>
<dbReference type="AlphaFoldDB" id="A0A0D2MQZ5"/>
<feature type="transmembrane region" description="Helical" evidence="10">
    <location>
        <begin position="154"/>
        <end position="175"/>
    </location>
</feature>
<name>A0A0D2MQZ5_9CHLO</name>
<evidence type="ECO:0000256" key="6">
    <source>
        <dbReference type="ARBA" id="ARBA00022692"/>
    </source>
</evidence>
<evidence type="ECO:0000256" key="4">
    <source>
        <dbReference type="ARBA" id="ARBA00022676"/>
    </source>
</evidence>
<feature type="transmembrane region" description="Helical" evidence="10">
    <location>
        <begin position="251"/>
        <end position="271"/>
    </location>
</feature>
<feature type="transmembrane region" description="Helical" evidence="10">
    <location>
        <begin position="187"/>
        <end position="206"/>
    </location>
</feature>
<dbReference type="KEGG" id="mng:MNEG_5112"/>
<feature type="transmembrane region" description="Helical" evidence="10">
    <location>
        <begin position="121"/>
        <end position="142"/>
    </location>
</feature>
<feature type="transmembrane region" description="Helical" evidence="10">
    <location>
        <begin position="348"/>
        <end position="368"/>
    </location>
</feature>
<accession>A0A0D2MQZ5</accession>
<protein>
    <recommendedName>
        <fullName evidence="10">Alpha-1,3-glucosyltransferase</fullName>
        <ecNumber evidence="10">2.4.1.-</ecNumber>
    </recommendedName>
</protein>
<dbReference type="RefSeq" id="XP_013901866.1">
    <property type="nucleotide sequence ID" value="XM_014046412.1"/>
</dbReference>
<keyword evidence="5 10" id="KW-0808">Transferase</keyword>
<evidence type="ECO:0000256" key="10">
    <source>
        <dbReference type="RuleBase" id="RU363110"/>
    </source>
</evidence>
<dbReference type="EMBL" id="KK100965">
    <property type="protein sequence ID" value="KIZ02847.1"/>
    <property type="molecule type" value="Genomic_DNA"/>
</dbReference>
<keyword evidence="9 10" id="KW-0472">Membrane</keyword>
<comment type="similarity">
    <text evidence="3 10">Belongs to the ALG6/ALG8 glucosyltransferase family.</text>
</comment>